<keyword evidence="2" id="KW-0472">Membrane</keyword>
<keyword evidence="2" id="KW-0812">Transmembrane</keyword>
<keyword evidence="4" id="KW-1185">Reference proteome</keyword>
<gene>
    <name evidence="3" type="ORF">C8A01DRAFT_12774</name>
</gene>
<sequence>MATTHLRALGLLGRLIRDDRVLFGYLAINAVGWLLGVRVLLRKWRDEAEIKPAQPKTQYITQETEDALRLNTLDTLLGHYNQSIRETSAKIICDRAVNDRDTVDLLLWGITRKDYDERMRNLRALAIITDPQSLERLHRWKAYAALVRCLELSLEPEQEVLDDEDWDEYTLRDMTEKLCLMFISQLLSSYDAEKLVKAKFVEKWLAKQNWGATEEDRQHNFAQYMRCRGNRITDIVASIRGTHSGRVALERAGLLPLSSPSDSDPEDNIPLIERFSVIIPSGINTGNLRDDEQVGEQWNEQLRLLVRSRQEQREREADDDQRVRHRHREAMVLNDGSRPLNSDDIIQRPESPR</sequence>
<evidence type="ECO:0000256" key="2">
    <source>
        <dbReference type="SAM" id="Phobius"/>
    </source>
</evidence>
<comment type="caution">
    <text evidence="3">The sequence shown here is derived from an EMBL/GenBank/DDBJ whole genome shotgun (WGS) entry which is preliminary data.</text>
</comment>
<dbReference type="InterPro" id="IPR016024">
    <property type="entry name" value="ARM-type_fold"/>
</dbReference>
<evidence type="ECO:0000313" key="4">
    <source>
        <dbReference type="Proteomes" id="UP001303115"/>
    </source>
</evidence>
<feature type="compositionally biased region" description="Basic and acidic residues" evidence="1">
    <location>
        <begin position="309"/>
        <end position="322"/>
    </location>
</feature>
<reference evidence="4" key="1">
    <citation type="journal article" date="2023" name="Mol. Phylogenet. Evol.">
        <title>Genome-scale phylogeny and comparative genomics of the fungal order Sordariales.</title>
        <authorList>
            <person name="Hensen N."/>
            <person name="Bonometti L."/>
            <person name="Westerberg I."/>
            <person name="Brannstrom I.O."/>
            <person name="Guillou S."/>
            <person name="Cros-Aarteil S."/>
            <person name="Calhoun S."/>
            <person name="Haridas S."/>
            <person name="Kuo A."/>
            <person name="Mondo S."/>
            <person name="Pangilinan J."/>
            <person name="Riley R."/>
            <person name="LaButti K."/>
            <person name="Andreopoulos B."/>
            <person name="Lipzen A."/>
            <person name="Chen C."/>
            <person name="Yan M."/>
            <person name="Daum C."/>
            <person name="Ng V."/>
            <person name="Clum A."/>
            <person name="Steindorff A."/>
            <person name="Ohm R.A."/>
            <person name="Martin F."/>
            <person name="Silar P."/>
            <person name="Natvig D.O."/>
            <person name="Lalanne C."/>
            <person name="Gautier V."/>
            <person name="Ament-Velasquez S.L."/>
            <person name="Kruys A."/>
            <person name="Hutchinson M.I."/>
            <person name="Powell A.J."/>
            <person name="Barry K."/>
            <person name="Miller A.N."/>
            <person name="Grigoriev I.V."/>
            <person name="Debuchy R."/>
            <person name="Gladieux P."/>
            <person name="Hiltunen Thoren M."/>
            <person name="Johannesson H."/>
        </authorList>
    </citation>
    <scope>NUCLEOTIDE SEQUENCE [LARGE SCALE GENOMIC DNA]</scope>
    <source>
        <strain evidence="4">CBS 284.82</strain>
    </source>
</reference>
<accession>A0AAN6SVC3</accession>
<protein>
    <recommendedName>
        <fullName evidence="5">Cytoskeleton-associated protein</fullName>
    </recommendedName>
</protein>
<organism evidence="3 4">
    <name type="scientific">Parachaetomium inaequale</name>
    <dbReference type="NCBI Taxonomy" id="2588326"/>
    <lineage>
        <taxon>Eukaryota</taxon>
        <taxon>Fungi</taxon>
        <taxon>Dikarya</taxon>
        <taxon>Ascomycota</taxon>
        <taxon>Pezizomycotina</taxon>
        <taxon>Sordariomycetes</taxon>
        <taxon>Sordariomycetidae</taxon>
        <taxon>Sordariales</taxon>
        <taxon>Chaetomiaceae</taxon>
        <taxon>Parachaetomium</taxon>
    </lineage>
</organism>
<evidence type="ECO:0000313" key="3">
    <source>
        <dbReference type="EMBL" id="KAK4043625.1"/>
    </source>
</evidence>
<dbReference type="AlphaFoldDB" id="A0AAN6SVC3"/>
<dbReference type="EMBL" id="MU854325">
    <property type="protein sequence ID" value="KAK4043625.1"/>
    <property type="molecule type" value="Genomic_DNA"/>
</dbReference>
<evidence type="ECO:0008006" key="5">
    <source>
        <dbReference type="Google" id="ProtNLM"/>
    </source>
</evidence>
<feature type="region of interest" description="Disordered" evidence="1">
    <location>
        <begin position="309"/>
        <end position="353"/>
    </location>
</feature>
<dbReference type="Proteomes" id="UP001303115">
    <property type="component" value="Unassembled WGS sequence"/>
</dbReference>
<feature type="transmembrane region" description="Helical" evidence="2">
    <location>
        <begin position="22"/>
        <end position="41"/>
    </location>
</feature>
<name>A0AAN6SVC3_9PEZI</name>
<keyword evidence="2" id="KW-1133">Transmembrane helix</keyword>
<dbReference type="SUPFAM" id="SSF48371">
    <property type="entry name" value="ARM repeat"/>
    <property type="match status" value="1"/>
</dbReference>
<evidence type="ECO:0000256" key="1">
    <source>
        <dbReference type="SAM" id="MobiDB-lite"/>
    </source>
</evidence>
<proteinExistence type="predicted"/>